<dbReference type="Ensembl" id="ENSACAT00000051926.1">
    <property type="protein sequence ID" value="ENSACAP00000024285.1"/>
    <property type="gene ID" value="ENSACAG00000043465.1"/>
</dbReference>
<dbReference type="Pfam" id="PF02023">
    <property type="entry name" value="SCAN"/>
    <property type="match status" value="1"/>
</dbReference>
<dbReference type="InterPro" id="IPR038269">
    <property type="entry name" value="SCAN_sf"/>
</dbReference>
<reference evidence="3" key="1">
    <citation type="submission" date="2009-12" db="EMBL/GenBank/DDBJ databases">
        <title>The Genome Sequence of Anolis carolinensis (Green Anole Lizard).</title>
        <authorList>
            <consortium name="The Genome Sequencing Platform"/>
            <person name="Di Palma F."/>
            <person name="Alfoldi J."/>
            <person name="Heiman D."/>
            <person name="Young S."/>
            <person name="Grabherr M."/>
            <person name="Johnson J."/>
            <person name="Lander E.S."/>
            <person name="Lindblad-Toh K."/>
        </authorList>
    </citation>
    <scope>NUCLEOTIDE SEQUENCE [LARGE SCALE GENOMIC DNA]</scope>
    <source>
        <strain evidence="3">JBL SC #1</strain>
    </source>
</reference>
<dbReference type="InterPro" id="IPR050916">
    <property type="entry name" value="SCAN-C2H2_zinc_finger"/>
</dbReference>
<dbReference type="InParanoid" id="A0A803SMU5"/>
<name>A0A803SMU5_ANOCA</name>
<keyword evidence="1" id="KW-0539">Nucleus</keyword>
<dbReference type="SMART" id="SM00431">
    <property type="entry name" value="SCAN"/>
    <property type="match status" value="1"/>
</dbReference>
<keyword evidence="4" id="KW-1185">Reference proteome</keyword>
<protein>
    <recommendedName>
        <fullName evidence="2">SCAN box domain-containing protein</fullName>
    </recommendedName>
</protein>
<reference evidence="3" key="3">
    <citation type="submission" date="2025-09" db="UniProtKB">
        <authorList>
            <consortium name="Ensembl"/>
        </authorList>
    </citation>
    <scope>IDENTIFICATION</scope>
</reference>
<sequence>SFNLETGSEMEGLHTGDSDVIKIEISDEIWEKMVPQSQCEDSLGSDACCRRFRRLRYHDAKGPREVCSRLHALCRLWLKPDQHTKTQILDLVLLEQFLSILPLEMEQNWVRECGAETCSEAVALAEGFLLSRAEEQDQQVRGFLKSCGIWVWLSTANGKCFLPILCSFLIPKCNLLSG</sequence>
<dbReference type="InterPro" id="IPR003309">
    <property type="entry name" value="SCAN_dom"/>
</dbReference>
<dbReference type="PROSITE" id="PS50804">
    <property type="entry name" value="SCAN_BOX"/>
    <property type="match status" value="1"/>
</dbReference>
<dbReference type="Proteomes" id="UP000001646">
    <property type="component" value="Unplaced"/>
</dbReference>
<dbReference type="FunFam" id="1.10.4020.10:FF:000005">
    <property type="entry name" value="Uncharacterized protein"/>
    <property type="match status" value="1"/>
</dbReference>
<dbReference type="PANTHER" id="PTHR45935:SF15">
    <property type="entry name" value="SCAN BOX DOMAIN-CONTAINING PROTEIN"/>
    <property type="match status" value="1"/>
</dbReference>
<organism evidence="3 4">
    <name type="scientific">Anolis carolinensis</name>
    <name type="common">Green anole</name>
    <name type="synonym">American chameleon</name>
    <dbReference type="NCBI Taxonomy" id="28377"/>
    <lineage>
        <taxon>Eukaryota</taxon>
        <taxon>Metazoa</taxon>
        <taxon>Chordata</taxon>
        <taxon>Craniata</taxon>
        <taxon>Vertebrata</taxon>
        <taxon>Euteleostomi</taxon>
        <taxon>Lepidosauria</taxon>
        <taxon>Squamata</taxon>
        <taxon>Bifurcata</taxon>
        <taxon>Unidentata</taxon>
        <taxon>Episquamata</taxon>
        <taxon>Toxicofera</taxon>
        <taxon>Iguania</taxon>
        <taxon>Dactyloidae</taxon>
        <taxon>Anolis</taxon>
    </lineage>
</organism>
<evidence type="ECO:0000259" key="2">
    <source>
        <dbReference type="PROSITE" id="PS50804"/>
    </source>
</evidence>
<dbReference type="SUPFAM" id="SSF47353">
    <property type="entry name" value="Retrovirus capsid dimerization domain-like"/>
    <property type="match status" value="1"/>
</dbReference>
<proteinExistence type="predicted"/>
<evidence type="ECO:0000313" key="3">
    <source>
        <dbReference type="Ensembl" id="ENSACAP00000024285.1"/>
    </source>
</evidence>
<evidence type="ECO:0000313" key="4">
    <source>
        <dbReference type="Proteomes" id="UP000001646"/>
    </source>
</evidence>
<dbReference type="Gene3D" id="1.10.4020.10">
    <property type="entry name" value="DNA breaking-rejoining enzymes"/>
    <property type="match status" value="1"/>
</dbReference>
<dbReference type="PANTHER" id="PTHR45935">
    <property type="entry name" value="PROTEIN ZBED8-RELATED"/>
    <property type="match status" value="1"/>
</dbReference>
<reference evidence="3" key="2">
    <citation type="submission" date="2025-08" db="UniProtKB">
        <authorList>
            <consortium name="Ensembl"/>
        </authorList>
    </citation>
    <scope>IDENTIFICATION</scope>
</reference>
<feature type="domain" description="SCAN box" evidence="2">
    <location>
        <begin position="50"/>
        <end position="128"/>
    </location>
</feature>
<dbReference type="AlphaFoldDB" id="A0A803SMU5"/>
<dbReference type="CDD" id="cd07936">
    <property type="entry name" value="SCAN"/>
    <property type="match status" value="1"/>
</dbReference>
<accession>A0A803SMU5</accession>
<evidence type="ECO:0000256" key="1">
    <source>
        <dbReference type="ARBA" id="ARBA00023242"/>
    </source>
</evidence>
<dbReference type="GeneTree" id="ENSGT00940000154715"/>